<keyword evidence="2" id="KW-1185">Reference proteome</keyword>
<reference evidence="1" key="1">
    <citation type="journal article" date="2023" name="Plant J.">
        <title>Genome sequences and population genomics provide insights into the demographic history, inbreeding, and mutation load of two 'living fossil' tree species of Dipteronia.</title>
        <authorList>
            <person name="Feng Y."/>
            <person name="Comes H.P."/>
            <person name="Chen J."/>
            <person name="Zhu S."/>
            <person name="Lu R."/>
            <person name="Zhang X."/>
            <person name="Li P."/>
            <person name="Qiu J."/>
            <person name="Olsen K.M."/>
            <person name="Qiu Y."/>
        </authorList>
    </citation>
    <scope>NUCLEOTIDE SEQUENCE</scope>
    <source>
        <strain evidence="1">KIB01</strain>
    </source>
</reference>
<dbReference type="Proteomes" id="UP001280121">
    <property type="component" value="Unassembled WGS sequence"/>
</dbReference>
<gene>
    <name evidence="1" type="ORF">Ddye_023459</name>
</gene>
<comment type="caution">
    <text evidence="1">The sequence shown here is derived from an EMBL/GenBank/DDBJ whole genome shotgun (WGS) entry which is preliminary data.</text>
</comment>
<accession>A0AAD9TT43</accession>
<sequence>MGVEGPNPSTVVGLLELLPSKNTNRESMAYRSFKPSEFDGKSVRKVTTGIASLWQPSFHSDVALDSLMSALPVIVRQNSPSVGLVTH</sequence>
<protein>
    <submittedName>
        <fullName evidence="1">Uncharacterized protein</fullName>
    </submittedName>
</protein>
<dbReference type="AlphaFoldDB" id="A0AAD9TT43"/>
<evidence type="ECO:0000313" key="1">
    <source>
        <dbReference type="EMBL" id="KAK2641696.1"/>
    </source>
</evidence>
<proteinExistence type="predicted"/>
<dbReference type="EMBL" id="JANJYI010000007">
    <property type="protein sequence ID" value="KAK2641696.1"/>
    <property type="molecule type" value="Genomic_DNA"/>
</dbReference>
<evidence type="ECO:0000313" key="2">
    <source>
        <dbReference type="Proteomes" id="UP001280121"/>
    </source>
</evidence>
<organism evidence="1 2">
    <name type="scientific">Dipteronia dyeriana</name>
    <dbReference type="NCBI Taxonomy" id="168575"/>
    <lineage>
        <taxon>Eukaryota</taxon>
        <taxon>Viridiplantae</taxon>
        <taxon>Streptophyta</taxon>
        <taxon>Embryophyta</taxon>
        <taxon>Tracheophyta</taxon>
        <taxon>Spermatophyta</taxon>
        <taxon>Magnoliopsida</taxon>
        <taxon>eudicotyledons</taxon>
        <taxon>Gunneridae</taxon>
        <taxon>Pentapetalae</taxon>
        <taxon>rosids</taxon>
        <taxon>malvids</taxon>
        <taxon>Sapindales</taxon>
        <taxon>Sapindaceae</taxon>
        <taxon>Hippocastanoideae</taxon>
        <taxon>Acereae</taxon>
        <taxon>Dipteronia</taxon>
    </lineage>
</organism>
<name>A0AAD9TT43_9ROSI</name>